<dbReference type="AlphaFoldDB" id="A0A364RGH9"/>
<reference evidence="1 2" key="1">
    <citation type="submission" date="2018-06" db="EMBL/GenBank/DDBJ databases">
        <authorList>
            <person name="Liu Z.-W."/>
        </authorList>
    </citation>
    <scope>NUCLEOTIDE SEQUENCE [LARGE SCALE GENOMIC DNA]</scope>
    <source>
        <strain evidence="1 2">2b14</strain>
    </source>
</reference>
<keyword evidence="2" id="KW-1185">Reference proteome</keyword>
<sequence length="289" mass="33599">MLRALINKLSTRATRENKEFSKRILFRHKTFWEAPEAETVRNTVMHATDPIEKWQDVKHWQRKLSNKYNSREFAKKHGCRVAELYWKGRDIENIPFDTLPNHFVIRPTIGYSCGMVFLMSNGLNLMDKKTYTPEDLKAELKKGIDENPLVEFLIEEFVRTEAGEYEIPKDYKLYLFNGELATIQVINRTSAKSGSQSSFDENWNLLEKHTNVYAYGGYREPPACLQDIIEQGKRLSKAYGIFVRIDFYATDKGAVFGEFTPTPARGMGFTDYANKRYTAFWDKHCAGKI</sequence>
<evidence type="ECO:0008006" key="3">
    <source>
        <dbReference type="Google" id="ProtNLM"/>
    </source>
</evidence>
<gene>
    <name evidence="1" type="ORF">DP923_09180</name>
</gene>
<proteinExistence type="predicted"/>
<comment type="caution">
    <text evidence="1">The sequence shown here is derived from an EMBL/GenBank/DDBJ whole genome shotgun (WGS) entry which is preliminary data.</text>
</comment>
<name>A0A364RGH9_9BACT</name>
<dbReference type="InterPro" id="IPR029465">
    <property type="entry name" value="ATPgrasp_TupA"/>
</dbReference>
<dbReference type="EMBL" id="QMDV01000002">
    <property type="protein sequence ID" value="RAU83365.1"/>
    <property type="molecule type" value="Genomic_DNA"/>
</dbReference>
<dbReference type="Pfam" id="PF14305">
    <property type="entry name" value="ATPgrasp_TupA"/>
    <property type="match status" value="1"/>
</dbReference>
<evidence type="ECO:0000313" key="2">
    <source>
        <dbReference type="Proteomes" id="UP000251692"/>
    </source>
</evidence>
<dbReference type="OrthoDB" id="9791827at2"/>
<dbReference type="SUPFAM" id="SSF56059">
    <property type="entry name" value="Glutathione synthetase ATP-binding domain-like"/>
    <property type="match status" value="1"/>
</dbReference>
<evidence type="ECO:0000313" key="1">
    <source>
        <dbReference type="EMBL" id="RAU83365.1"/>
    </source>
</evidence>
<organism evidence="1 2">
    <name type="scientific">Pontibacter arcticus</name>
    <dbReference type="NCBI Taxonomy" id="2080288"/>
    <lineage>
        <taxon>Bacteria</taxon>
        <taxon>Pseudomonadati</taxon>
        <taxon>Bacteroidota</taxon>
        <taxon>Cytophagia</taxon>
        <taxon>Cytophagales</taxon>
        <taxon>Hymenobacteraceae</taxon>
        <taxon>Pontibacter</taxon>
    </lineage>
</organism>
<dbReference type="RefSeq" id="WP_112305514.1">
    <property type="nucleotide sequence ID" value="NZ_QMDV01000002.1"/>
</dbReference>
<protein>
    <recommendedName>
        <fullName evidence="3">TupA-like ATPgrasp</fullName>
    </recommendedName>
</protein>
<reference evidence="1 2" key="2">
    <citation type="submission" date="2018-07" db="EMBL/GenBank/DDBJ databases">
        <title>Pontibacter sp. 2b14 genomic sequence and assembly.</title>
        <authorList>
            <person name="Du Z.-J."/>
        </authorList>
    </citation>
    <scope>NUCLEOTIDE SEQUENCE [LARGE SCALE GENOMIC DNA]</scope>
    <source>
        <strain evidence="1 2">2b14</strain>
    </source>
</reference>
<accession>A0A364RGH9</accession>
<dbReference type="Proteomes" id="UP000251692">
    <property type="component" value="Unassembled WGS sequence"/>
</dbReference>